<dbReference type="PANTHER" id="PTHR20852">
    <property type="entry name" value="GLUTAMINE SYNTHETASE"/>
    <property type="match status" value="1"/>
</dbReference>
<dbReference type="EC" id="6.3.1.2" evidence="3 10"/>
<reference evidence="14" key="1">
    <citation type="submission" date="2015-11" db="EMBL/GenBank/DDBJ databases">
        <title>De novo transcriptome assembly of four potential Pierce s Disease insect vectors from Arizona vineyards.</title>
        <authorList>
            <person name="Tassone E.E."/>
        </authorList>
    </citation>
    <scope>NUCLEOTIDE SEQUENCE</scope>
</reference>
<keyword evidence="4 10" id="KW-0436">Ligase</keyword>
<gene>
    <name evidence="14" type="ORF">g.16185</name>
</gene>
<dbReference type="PROSITE" id="PS51986">
    <property type="entry name" value="GS_BETA_GRASP"/>
    <property type="match status" value="1"/>
</dbReference>
<dbReference type="InterPro" id="IPR050292">
    <property type="entry name" value="Glutamine_Synthetase"/>
</dbReference>
<accession>A0A1B6HNA3</accession>
<proteinExistence type="inferred from homology"/>
<dbReference type="Gene3D" id="3.10.20.70">
    <property type="entry name" value="Glutamine synthetase, N-terminal domain"/>
    <property type="match status" value="1"/>
</dbReference>
<dbReference type="Pfam" id="PF00120">
    <property type="entry name" value="Gln-synt_C"/>
    <property type="match status" value="1"/>
</dbReference>
<organism evidence="14">
    <name type="scientific">Homalodisca liturata</name>
    <dbReference type="NCBI Taxonomy" id="320908"/>
    <lineage>
        <taxon>Eukaryota</taxon>
        <taxon>Metazoa</taxon>
        <taxon>Ecdysozoa</taxon>
        <taxon>Arthropoda</taxon>
        <taxon>Hexapoda</taxon>
        <taxon>Insecta</taxon>
        <taxon>Pterygota</taxon>
        <taxon>Neoptera</taxon>
        <taxon>Paraneoptera</taxon>
        <taxon>Hemiptera</taxon>
        <taxon>Auchenorrhyncha</taxon>
        <taxon>Membracoidea</taxon>
        <taxon>Cicadellidae</taxon>
        <taxon>Cicadellinae</taxon>
        <taxon>Proconiini</taxon>
        <taxon>Homalodisca</taxon>
    </lineage>
</organism>
<feature type="domain" description="GS beta-grasp" evidence="12">
    <location>
        <begin position="75"/>
        <end position="157"/>
    </location>
</feature>
<dbReference type="PROSITE" id="PS00180">
    <property type="entry name" value="GLNA_1"/>
    <property type="match status" value="1"/>
</dbReference>
<evidence type="ECO:0000256" key="4">
    <source>
        <dbReference type="ARBA" id="ARBA00022598"/>
    </source>
</evidence>
<dbReference type="PANTHER" id="PTHR20852:SF57">
    <property type="entry name" value="GLUTAMINE SYNTHETASE 2 CYTOPLASMIC"/>
    <property type="match status" value="1"/>
</dbReference>
<dbReference type="EMBL" id="GECU01031548">
    <property type="protein sequence ID" value="JAS76158.1"/>
    <property type="molecule type" value="Transcribed_RNA"/>
</dbReference>
<dbReference type="InterPro" id="IPR027303">
    <property type="entry name" value="Gln_synth_gly_rich_site"/>
</dbReference>
<evidence type="ECO:0000256" key="3">
    <source>
        <dbReference type="ARBA" id="ARBA00012937"/>
    </source>
</evidence>
<dbReference type="InterPro" id="IPR008146">
    <property type="entry name" value="Gln_synth_cat_dom"/>
</dbReference>
<feature type="domain" description="GS catalytic" evidence="13">
    <location>
        <begin position="164"/>
        <end position="414"/>
    </location>
</feature>
<dbReference type="Pfam" id="PF03951">
    <property type="entry name" value="Gln-synt_N"/>
    <property type="match status" value="1"/>
</dbReference>
<evidence type="ECO:0000256" key="8">
    <source>
        <dbReference type="PROSITE-ProRule" id="PRU01330"/>
    </source>
</evidence>
<evidence type="ECO:0000256" key="7">
    <source>
        <dbReference type="ARBA" id="ARBA00049436"/>
    </source>
</evidence>
<evidence type="ECO:0000256" key="1">
    <source>
        <dbReference type="ARBA" id="ARBA00009897"/>
    </source>
</evidence>
<protein>
    <recommendedName>
        <fullName evidence="3 10">Glutamine synthetase</fullName>
        <ecNumber evidence="3 10">6.3.1.2</ecNumber>
    </recommendedName>
</protein>
<dbReference type="InterPro" id="IPR008147">
    <property type="entry name" value="Gln_synt_N"/>
</dbReference>
<evidence type="ECO:0000313" key="14">
    <source>
        <dbReference type="EMBL" id="JAS76158.1"/>
    </source>
</evidence>
<dbReference type="SUPFAM" id="SSF54368">
    <property type="entry name" value="Glutamine synthetase, N-terminal domain"/>
    <property type="match status" value="1"/>
</dbReference>
<comment type="similarity">
    <text evidence="1 8 9">Belongs to the glutamine synthetase family.</text>
</comment>
<evidence type="ECO:0000256" key="6">
    <source>
        <dbReference type="ARBA" id="ARBA00022840"/>
    </source>
</evidence>
<dbReference type="SUPFAM" id="SSF55931">
    <property type="entry name" value="Glutamine synthetase/guanido kinase"/>
    <property type="match status" value="1"/>
</dbReference>
<evidence type="ECO:0000256" key="9">
    <source>
        <dbReference type="RuleBase" id="RU000384"/>
    </source>
</evidence>
<evidence type="ECO:0000259" key="12">
    <source>
        <dbReference type="PROSITE" id="PS51986"/>
    </source>
</evidence>
<feature type="non-terminal residue" evidence="14">
    <location>
        <position position="1"/>
    </location>
</feature>
<keyword evidence="11" id="KW-0472">Membrane</keyword>
<name>A0A1B6HNA3_9HEMI</name>
<dbReference type="PROSITE" id="PS51987">
    <property type="entry name" value="GS_CATALYTIC"/>
    <property type="match status" value="1"/>
</dbReference>
<keyword evidence="5 10" id="KW-0547">Nucleotide-binding</keyword>
<dbReference type="InterPro" id="IPR014746">
    <property type="entry name" value="Gln_synth/guanido_kin_cat_dom"/>
</dbReference>
<dbReference type="SMART" id="SM01230">
    <property type="entry name" value="Gln-synt_C"/>
    <property type="match status" value="1"/>
</dbReference>
<dbReference type="GO" id="GO:0004356">
    <property type="term" value="F:glutamine synthetase activity"/>
    <property type="evidence" value="ECO:0007669"/>
    <property type="project" value="UniProtKB-EC"/>
</dbReference>
<feature type="transmembrane region" description="Helical" evidence="11">
    <location>
        <begin position="7"/>
        <end position="25"/>
    </location>
</feature>
<evidence type="ECO:0000256" key="2">
    <source>
        <dbReference type="ARBA" id="ARBA00011823"/>
    </source>
</evidence>
<comment type="catalytic activity">
    <reaction evidence="7 10">
        <text>L-glutamate + NH4(+) + ATP = L-glutamine + ADP + phosphate + H(+)</text>
        <dbReference type="Rhea" id="RHEA:16169"/>
        <dbReference type="ChEBI" id="CHEBI:15378"/>
        <dbReference type="ChEBI" id="CHEBI:28938"/>
        <dbReference type="ChEBI" id="CHEBI:29985"/>
        <dbReference type="ChEBI" id="CHEBI:30616"/>
        <dbReference type="ChEBI" id="CHEBI:43474"/>
        <dbReference type="ChEBI" id="CHEBI:58359"/>
        <dbReference type="ChEBI" id="CHEBI:456216"/>
        <dbReference type="EC" id="6.3.1.2"/>
    </reaction>
</comment>
<dbReference type="InterPro" id="IPR027302">
    <property type="entry name" value="Gln_synth_N_conserv_site"/>
</dbReference>
<sequence>KLIGKHVLLNYVSLLLIKITMSVLLKSLSAISKTNHGILNFEKGFKVLYLKFHSEGMNVKNKKVERYMKLKQPPNKVVAEYIWIDGTGQNVRSKGRVLDFVPEVVCQLPIWQYDGSSTYQAKGENSDIYLMPVAIYCDPFRGGDNRLVLCETYNYKKEPTETNHRKCCFETMTKACKQKPWFGIEQEYTLLETNRWPHMWPKEGYPAPQGPYYCGVGASKVYGRNIAEAHLRACLYSGLNISGLNAEVMPGQWEFQVGPSEGITTADELWIARYILKRIAEEEGVIASFDPKPVTGDWNGAGGHCNFSTEKMRQDNGICEIEKAVKKLEKTHAEHIKVYDPKGGLDNKRRLTGKHETSSLDKFTSGVANRNVSVRISRDVAEAKKGHLEDRRPAANADPYQVCNAIVCSVCLLD</sequence>
<comment type="subunit">
    <text evidence="2">Homooctamer.</text>
</comment>
<dbReference type="InterPro" id="IPR036651">
    <property type="entry name" value="Gln_synt_N_sf"/>
</dbReference>
<evidence type="ECO:0000259" key="13">
    <source>
        <dbReference type="PROSITE" id="PS51987"/>
    </source>
</evidence>
<keyword evidence="6 10" id="KW-0067">ATP-binding</keyword>
<evidence type="ECO:0000256" key="10">
    <source>
        <dbReference type="RuleBase" id="RU004356"/>
    </source>
</evidence>
<evidence type="ECO:0000256" key="11">
    <source>
        <dbReference type="SAM" id="Phobius"/>
    </source>
</evidence>
<dbReference type="GO" id="GO:0005524">
    <property type="term" value="F:ATP binding"/>
    <property type="evidence" value="ECO:0007669"/>
    <property type="project" value="UniProtKB-KW"/>
</dbReference>
<dbReference type="FunFam" id="3.30.590.10:FF:000004">
    <property type="entry name" value="Glutamine synthetase"/>
    <property type="match status" value="1"/>
</dbReference>
<dbReference type="GO" id="GO:0005737">
    <property type="term" value="C:cytoplasm"/>
    <property type="evidence" value="ECO:0007669"/>
    <property type="project" value="TreeGrafter"/>
</dbReference>
<dbReference type="GO" id="GO:0006542">
    <property type="term" value="P:glutamine biosynthetic process"/>
    <property type="evidence" value="ECO:0007669"/>
    <property type="project" value="InterPro"/>
</dbReference>
<dbReference type="Gene3D" id="3.30.590.10">
    <property type="entry name" value="Glutamine synthetase/guanido kinase, catalytic domain"/>
    <property type="match status" value="1"/>
</dbReference>
<evidence type="ECO:0000256" key="5">
    <source>
        <dbReference type="ARBA" id="ARBA00022741"/>
    </source>
</evidence>
<dbReference type="AlphaFoldDB" id="A0A1B6HNA3"/>
<keyword evidence="11" id="KW-0812">Transmembrane</keyword>
<dbReference type="PROSITE" id="PS00181">
    <property type="entry name" value="GLNA_ATP"/>
    <property type="match status" value="1"/>
</dbReference>
<keyword evidence="11" id="KW-1133">Transmembrane helix</keyword>
<dbReference type="FunFam" id="3.10.20.70:FF:000004">
    <property type="entry name" value="Glutamine synthetase"/>
    <property type="match status" value="1"/>
</dbReference>